<dbReference type="AlphaFoldDB" id="A0A699I9M8"/>
<comment type="caution">
    <text evidence="2">The sequence shown here is derived from an EMBL/GenBank/DDBJ whole genome shotgun (WGS) entry which is preliminary data.</text>
</comment>
<accession>A0A699I9M8</accession>
<dbReference type="EMBL" id="BKCJ010256660">
    <property type="protein sequence ID" value="GEZ24632.1"/>
    <property type="molecule type" value="Genomic_DNA"/>
</dbReference>
<evidence type="ECO:0000256" key="1">
    <source>
        <dbReference type="SAM" id="Coils"/>
    </source>
</evidence>
<organism evidence="2">
    <name type="scientific">Tanacetum cinerariifolium</name>
    <name type="common">Dalmatian daisy</name>
    <name type="synonym">Chrysanthemum cinerariifolium</name>
    <dbReference type="NCBI Taxonomy" id="118510"/>
    <lineage>
        <taxon>Eukaryota</taxon>
        <taxon>Viridiplantae</taxon>
        <taxon>Streptophyta</taxon>
        <taxon>Embryophyta</taxon>
        <taxon>Tracheophyta</taxon>
        <taxon>Spermatophyta</taxon>
        <taxon>Magnoliopsida</taxon>
        <taxon>eudicotyledons</taxon>
        <taxon>Gunneridae</taxon>
        <taxon>Pentapetalae</taxon>
        <taxon>asterids</taxon>
        <taxon>campanulids</taxon>
        <taxon>Asterales</taxon>
        <taxon>Asteraceae</taxon>
        <taxon>Asteroideae</taxon>
        <taxon>Anthemideae</taxon>
        <taxon>Anthemidinae</taxon>
        <taxon>Tanacetum</taxon>
    </lineage>
</organism>
<proteinExistence type="predicted"/>
<evidence type="ECO:0000313" key="2">
    <source>
        <dbReference type="EMBL" id="GEZ24632.1"/>
    </source>
</evidence>
<keyword evidence="1" id="KW-0175">Coiled coil</keyword>
<feature type="non-terminal residue" evidence="2">
    <location>
        <position position="1"/>
    </location>
</feature>
<feature type="coiled-coil region" evidence="1">
    <location>
        <begin position="155"/>
        <end position="182"/>
    </location>
</feature>
<protein>
    <submittedName>
        <fullName evidence="2">Uncharacterized protein</fullName>
    </submittedName>
</protein>
<name>A0A699I9M8_TANCI</name>
<reference evidence="2" key="1">
    <citation type="journal article" date="2019" name="Sci. Rep.">
        <title>Draft genome of Tanacetum cinerariifolium, the natural source of mosquito coil.</title>
        <authorList>
            <person name="Yamashiro T."/>
            <person name="Shiraishi A."/>
            <person name="Satake H."/>
            <person name="Nakayama K."/>
        </authorList>
    </citation>
    <scope>NUCLEOTIDE SEQUENCE</scope>
</reference>
<gene>
    <name evidence="2" type="ORF">Tci_496605</name>
</gene>
<sequence length="479" mass="54578">MRIKQHIQMIDYALWEVIENGTTLPKTKVMDGVMTEMPITSAEEKAQRRLEDAKKLLEAVERRFGRNAATKKTQRNLLKQQYENFTAPSSEMLDQILIGFKNLSVPVETSTPIALVSCDRLGGYDWSDQAEEGPNYALMAFSSSSSDSKVLKVEIQMGKIAIRELRKKLEIAQKEKYDIQLNVEKFKHASKSLNKLIDCQIVNNCKKGLGYENYNAVQPPYIGNFMPPTYDLSFTGLEEFENKHVVENYKAKSSKEEPKVVKKNNDAPIIEEWVSDNEEDGVSQPKIEKKTVKPSIAKIEFVKSKQQGKTARKTNKQIEQNYEEIDGGYVAFGGNPKGRKITGKEATNTTCYVQNRVLVVKPHNKTPYELFMAHEGFFVGYSLNIKAFRVFNSRIRIVEENLHIRFSENTPNVVDSGPYCVGNKMHKAFPLPGESSHWQYKFPLPVEGVPTARRMEIPLPGVCTVMMKKLPVKDKWQLH</sequence>